<sequence>MPNFPCSTCGRTRIQRVEARVGCRHMGACVTITVTISVSMRQVQRGRCNAAGWGSPGSALVGTFDSAHKMCVHWVAMCPAKQQAACQDAAVTIALMLRASQLLQCCLCGQSGLLHVFS</sequence>
<organism evidence="1">
    <name type="scientific">Chlamydomonas euryale</name>
    <dbReference type="NCBI Taxonomy" id="1486919"/>
    <lineage>
        <taxon>Eukaryota</taxon>
        <taxon>Viridiplantae</taxon>
        <taxon>Chlorophyta</taxon>
        <taxon>core chlorophytes</taxon>
        <taxon>Chlorophyceae</taxon>
        <taxon>CS clade</taxon>
        <taxon>Chlamydomonadales</taxon>
        <taxon>Chlamydomonadaceae</taxon>
        <taxon>Chlamydomonas</taxon>
    </lineage>
</organism>
<evidence type="ECO:0000313" key="1">
    <source>
        <dbReference type="EMBL" id="CAD8280679.1"/>
    </source>
</evidence>
<reference evidence="1" key="1">
    <citation type="submission" date="2021-01" db="EMBL/GenBank/DDBJ databases">
        <authorList>
            <person name="Corre E."/>
            <person name="Pelletier E."/>
            <person name="Niang G."/>
            <person name="Scheremetjew M."/>
            <person name="Finn R."/>
            <person name="Kale V."/>
            <person name="Holt S."/>
            <person name="Cochrane G."/>
            <person name="Meng A."/>
            <person name="Brown T."/>
            <person name="Cohen L."/>
        </authorList>
    </citation>
    <scope>NUCLEOTIDE SEQUENCE</scope>
    <source>
        <strain evidence="1">CCMP219</strain>
    </source>
</reference>
<accession>A0A7R9V2D9</accession>
<protein>
    <submittedName>
        <fullName evidence="1">Uncharacterized protein</fullName>
    </submittedName>
</protein>
<dbReference type="EMBL" id="HBEC01001504">
    <property type="protein sequence ID" value="CAD8280679.1"/>
    <property type="molecule type" value="Transcribed_RNA"/>
</dbReference>
<name>A0A7R9V2D9_9CHLO</name>
<gene>
    <name evidence="1" type="ORF">CEUR00632_LOCUS714</name>
</gene>
<dbReference type="AlphaFoldDB" id="A0A7R9V2D9"/>
<proteinExistence type="predicted"/>